<organism evidence="1 2">
    <name type="scientific">Gossypium darwinii</name>
    <name type="common">Darwin's cotton</name>
    <name type="synonym">Gossypium barbadense var. darwinii</name>
    <dbReference type="NCBI Taxonomy" id="34276"/>
    <lineage>
        <taxon>Eukaryota</taxon>
        <taxon>Viridiplantae</taxon>
        <taxon>Streptophyta</taxon>
        <taxon>Embryophyta</taxon>
        <taxon>Tracheophyta</taxon>
        <taxon>Spermatophyta</taxon>
        <taxon>Magnoliopsida</taxon>
        <taxon>eudicotyledons</taxon>
        <taxon>Gunneridae</taxon>
        <taxon>Pentapetalae</taxon>
        <taxon>rosids</taxon>
        <taxon>malvids</taxon>
        <taxon>Malvales</taxon>
        <taxon>Malvaceae</taxon>
        <taxon>Malvoideae</taxon>
        <taxon>Gossypium</taxon>
    </lineage>
</organism>
<keyword evidence="2" id="KW-1185">Reference proteome</keyword>
<protein>
    <submittedName>
        <fullName evidence="1">Uncharacterized protein</fullName>
    </submittedName>
</protein>
<reference evidence="1 2" key="1">
    <citation type="submission" date="2019-06" db="EMBL/GenBank/DDBJ databases">
        <title>WGS assembly of Gossypium darwinii.</title>
        <authorList>
            <person name="Chen Z.J."/>
            <person name="Sreedasyam A."/>
            <person name="Ando A."/>
            <person name="Song Q."/>
            <person name="De L."/>
            <person name="Hulse-Kemp A."/>
            <person name="Ding M."/>
            <person name="Ye W."/>
            <person name="Kirkbride R."/>
            <person name="Jenkins J."/>
            <person name="Plott C."/>
            <person name="Lovell J."/>
            <person name="Lin Y.-M."/>
            <person name="Vaughn R."/>
            <person name="Liu B."/>
            <person name="Li W."/>
            <person name="Simpson S."/>
            <person name="Scheffler B."/>
            <person name="Saski C."/>
            <person name="Grover C."/>
            <person name="Hu G."/>
            <person name="Conover J."/>
            <person name="Carlson J."/>
            <person name="Shu S."/>
            <person name="Boston L."/>
            <person name="Williams M."/>
            <person name="Peterson D."/>
            <person name="Mcgee K."/>
            <person name="Jones D."/>
            <person name="Wendel J."/>
            <person name="Stelly D."/>
            <person name="Grimwood J."/>
            <person name="Schmutz J."/>
        </authorList>
    </citation>
    <scope>NUCLEOTIDE SEQUENCE [LARGE SCALE GENOMIC DNA]</scope>
    <source>
        <strain evidence="1">1808015.09</strain>
    </source>
</reference>
<accession>A0A5D2GXB5</accession>
<name>A0A5D2GXB5_GOSDA</name>
<proteinExistence type="predicted"/>
<sequence length="70" mass="7875">MFAYALAFVSSMLSGGLQNQPFVELRIGSVRFYGDTNGGHFKLHLRPNTLTLEARFRLECYRAFGIMGLS</sequence>
<dbReference type="AlphaFoldDB" id="A0A5D2GXB5"/>
<evidence type="ECO:0000313" key="1">
    <source>
        <dbReference type="EMBL" id="TYH21936.1"/>
    </source>
</evidence>
<dbReference type="EMBL" id="CM017691">
    <property type="protein sequence ID" value="TYH21936.1"/>
    <property type="molecule type" value="Genomic_DNA"/>
</dbReference>
<evidence type="ECO:0000313" key="2">
    <source>
        <dbReference type="Proteomes" id="UP000323506"/>
    </source>
</evidence>
<dbReference type="Proteomes" id="UP000323506">
    <property type="component" value="Chromosome A04"/>
</dbReference>
<gene>
    <name evidence="1" type="ORF">ES288_A04G086100v1</name>
</gene>